<keyword evidence="2" id="KW-0805">Transcription regulation</keyword>
<dbReference type="GO" id="GO:0003700">
    <property type="term" value="F:DNA-binding transcription factor activity"/>
    <property type="evidence" value="ECO:0007669"/>
    <property type="project" value="TreeGrafter"/>
</dbReference>
<dbReference type="PANTHER" id="PTHR30055:SF151">
    <property type="entry name" value="TRANSCRIPTIONAL REGULATORY PROTEIN"/>
    <property type="match status" value="1"/>
</dbReference>
<dbReference type="PROSITE" id="PS50977">
    <property type="entry name" value="HTH_TETR_2"/>
    <property type="match status" value="1"/>
</dbReference>
<dbReference type="InterPro" id="IPR004111">
    <property type="entry name" value="Repressor_TetR_C"/>
</dbReference>
<evidence type="ECO:0000313" key="8">
    <source>
        <dbReference type="Proteomes" id="UP000219565"/>
    </source>
</evidence>
<keyword evidence="8" id="KW-1185">Reference proteome</keyword>
<feature type="DNA-binding region" description="H-T-H motif" evidence="5">
    <location>
        <begin position="36"/>
        <end position="55"/>
    </location>
</feature>
<dbReference type="InterPro" id="IPR050109">
    <property type="entry name" value="HTH-type_TetR-like_transc_reg"/>
</dbReference>
<keyword evidence="1" id="KW-0678">Repressor</keyword>
<evidence type="ECO:0000313" key="7">
    <source>
        <dbReference type="EMBL" id="SNY81415.1"/>
    </source>
</evidence>
<sequence>MTSRKRTPPTRTALNRDYIAAVALTVIDETGLDGFSMRKLGAALGADPMAANRHFSDQQDLFDGIAAAMFAELEMESLPWQEDWRELLRAYARRLRSTLRRHPNAVPVFATRPVRSPAAIETGNWMIERLQGTGFEPDHARQLTQCLRDYVIGHILGQAVAAVRDGDAMRRGRKSVVPENDTLVSAAAGGDHFEVGIEAMLDGFAGRLATSR</sequence>
<dbReference type="SUPFAM" id="SSF48498">
    <property type="entry name" value="Tetracyclin repressor-like, C-terminal domain"/>
    <property type="match status" value="1"/>
</dbReference>
<dbReference type="Gene3D" id="1.10.357.10">
    <property type="entry name" value="Tetracycline Repressor, domain 2"/>
    <property type="match status" value="1"/>
</dbReference>
<proteinExistence type="predicted"/>
<evidence type="ECO:0000256" key="1">
    <source>
        <dbReference type="ARBA" id="ARBA00022491"/>
    </source>
</evidence>
<evidence type="ECO:0000259" key="6">
    <source>
        <dbReference type="PROSITE" id="PS50977"/>
    </source>
</evidence>
<dbReference type="Proteomes" id="UP000219565">
    <property type="component" value="Unassembled WGS sequence"/>
</dbReference>
<dbReference type="PANTHER" id="PTHR30055">
    <property type="entry name" value="HTH-TYPE TRANSCRIPTIONAL REGULATOR RUTR"/>
    <property type="match status" value="1"/>
</dbReference>
<dbReference type="RefSeq" id="WP_179830860.1">
    <property type="nucleotide sequence ID" value="NZ_OBEG01000002.1"/>
</dbReference>
<dbReference type="STRING" id="1379680.GCA_001612615_05884"/>
<name>A0A285L8X9_9NOCA</name>
<dbReference type="GO" id="GO:0000976">
    <property type="term" value="F:transcription cis-regulatory region binding"/>
    <property type="evidence" value="ECO:0007669"/>
    <property type="project" value="TreeGrafter"/>
</dbReference>
<dbReference type="GO" id="GO:0045892">
    <property type="term" value="P:negative regulation of DNA-templated transcription"/>
    <property type="evidence" value="ECO:0007669"/>
    <property type="project" value="InterPro"/>
</dbReference>
<gene>
    <name evidence="7" type="ORF">SAMN04244553_3009</name>
</gene>
<dbReference type="PRINTS" id="PR00400">
    <property type="entry name" value="TETREPRESSOR"/>
</dbReference>
<evidence type="ECO:0000256" key="3">
    <source>
        <dbReference type="ARBA" id="ARBA00023125"/>
    </source>
</evidence>
<dbReference type="InterPro" id="IPR003012">
    <property type="entry name" value="Tet_transcr_reg_TetR"/>
</dbReference>
<feature type="domain" description="HTH tetR-type" evidence="6">
    <location>
        <begin position="13"/>
        <end position="73"/>
    </location>
</feature>
<dbReference type="EMBL" id="OBEG01000002">
    <property type="protein sequence ID" value="SNY81415.1"/>
    <property type="molecule type" value="Genomic_DNA"/>
</dbReference>
<dbReference type="Pfam" id="PF02909">
    <property type="entry name" value="TetR_C_1"/>
    <property type="match status" value="1"/>
</dbReference>
<evidence type="ECO:0000256" key="4">
    <source>
        <dbReference type="ARBA" id="ARBA00023163"/>
    </source>
</evidence>
<accession>A0A285L8X9</accession>
<dbReference type="InterPro" id="IPR001647">
    <property type="entry name" value="HTH_TetR"/>
</dbReference>
<protein>
    <submittedName>
        <fullName evidence="7">Transcriptional regulator, TetR family</fullName>
    </submittedName>
</protein>
<evidence type="ECO:0000256" key="5">
    <source>
        <dbReference type="PROSITE-ProRule" id="PRU00335"/>
    </source>
</evidence>
<reference evidence="8" key="1">
    <citation type="submission" date="2017-09" db="EMBL/GenBank/DDBJ databases">
        <authorList>
            <person name="Varghese N."/>
            <person name="Submissions S."/>
        </authorList>
    </citation>
    <scope>NUCLEOTIDE SEQUENCE [LARGE SCALE GENOMIC DNA]</scope>
    <source>
        <strain evidence="8">DSM 45537</strain>
    </source>
</reference>
<dbReference type="InterPro" id="IPR009057">
    <property type="entry name" value="Homeodomain-like_sf"/>
</dbReference>
<dbReference type="AlphaFoldDB" id="A0A285L8X9"/>
<organism evidence="7 8">
    <name type="scientific">Nocardia amikacinitolerans</name>
    <dbReference type="NCBI Taxonomy" id="756689"/>
    <lineage>
        <taxon>Bacteria</taxon>
        <taxon>Bacillati</taxon>
        <taxon>Actinomycetota</taxon>
        <taxon>Actinomycetes</taxon>
        <taxon>Mycobacteriales</taxon>
        <taxon>Nocardiaceae</taxon>
        <taxon>Nocardia</taxon>
    </lineage>
</organism>
<evidence type="ECO:0000256" key="2">
    <source>
        <dbReference type="ARBA" id="ARBA00023015"/>
    </source>
</evidence>
<dbReference type="GO" id="GO:0046677">
    <property type="term" value="P:response to antibiotic"/>
    <property type="evidence" value="ECO:0007669"/>
    <property type="project" value="InterPro"/>
</dbReference>
<dbReference type="SUPFAM" id="SSF46689">
    <property type="entry name" value="Homeodomain-like"/>
    <property type="match status" value="1"/>
</dbReference>
<dbReference type="InterPro" id="IPR036271">
    <property type="entry name" value="Tet_transcr_reg_TetR-rel_C_sf"/>
</dbReference>
<keyword evidence="3 5" id="KW-0238">DNA-binding</keyword>
<keyword evidence="4" id="KW-0804">Transcription</keyword>